<evidence type="ECO:0000256" key="2">
    <source>
        <dbReference type="ARBA" id="ARBA00004871"/>
    </source>
</evidence>
<dbReference type="InterPro" id="IPR023000">
    <property type="entry name" value="Shikimate_kinase_CS"/>
</dbReference>
<reference evidence="13 14" key="1">
    <citation type="submission" date="2024-03" db="EMBL/GenBank/DDBJ databases">
        <title>Human intestinal bacterial collection.</title>
        <authorList>
            <person name="Pauvert C."/>
            <person name="Hitch T.C.A."/>
            <person name="Clavel T."/>
        </authorList>
    </citation>
    <scope>NUCLEOTIDE SEQUENCE [LARGE SCALE GENOMIC DNA]</scope>
    <source>
        <strain evidence="13 14">CLA-AA-H192</strain>
    </source>
</reference>
<dbReference type="SMART" id="SM00830">
    <property type="entry name" value="CM_2"/>
    <property type="match status" value="1"/>
</dbReference>
<dbReference type="EC" id="2.7.1.71" evidence="3 11"/>
<dbReference type="CDD" id="cd01065">
    <property type="entry name" value="NAD_bind_Shikimate_DH"/>
    <property type="match status" value="1"/>
</dbReference>
<keyword evidence="14" id="KW-1185">Reference proteome</keyword>
<comment type="similarity">
    <text evidence="11">Belongs to the shikimate kinase family.</text>
</comment>
<dbReference type="InterPro" id="IPR036263">
    <property type="entry name" value="Chorismate_II_sf"/>
</dbReference>
<comment type="pathway">
    <text evidence="1 11">Metabolic intermediate biosynthesis; chorismate biosynthesis; chorismate from D-erythrose 4-phosphate and phosphoenolpyruvate: step 5/7.</text>
</comment>
<feature type="binding site" evidence="11">
    <location>
        <position position="467"/>
    </location>
    <ligand>
        <name>substrate</name>
    </ligand>
</feature>
<dbReference type="PANTHER" id="PTHR21089">
    <property type="entry name" value="SHIKIMATE DEHYDROGENASE"/>
    <property type="match status" value="1"/>
</dbReference>
<comment type="function">
    <text evidence="11">Catalyzes the specific phosphorylation of the 3-hydroxyl group of shikimic acid using ATP as a cosubstrate.</text>
</comment>
<comment type="caution">
    <text evidence="13">The sequence shown here is derived from an EMBL/GenBank/DDBJ whole genome shotgun (WGS) entry which is preliminary data.</text>
</comment>
<dbReference type="Gene3D" id="3.40.50.300">
    <property type="entry name" value="P-loop containing nucleotide triphosphate hydrolases"/>
    <property type="match status" value="1"/>
</dbReference>
<evidence type="ECO:0000313" key="14">
    <source>
        <dbReference type="Proteomes" id="UP001491552"/>
    </source>
</evidence>
<dbReference type="InterPro" id="IPR027417">
    <property type="entry name" value="P-loop_NTPase"/>
</dbReference>
<evidence type="ECO:0000256" key="3">
    <source>
        <dbReference type="ARBA" id="ARBA00012154"/>
    </source>
</evidence>
<proteinExistence type="inferred from homology"/>
<feature type="binding site" evidence="11">
    <location>
        <position position="397"/>
    </location>
    <ligand>
        <name>substrate</name>
    </ligand>
</feature>
<dbReference type="GO" id="GO:0016301">
    <property type="term" value="F:kinase activity"/>
    <property type="evidence" value="ECO:0007669"/>
    <property type="project" value="UniProtKB-KW"/>
</dbReference>
<dbReference type="PRINTS" id="PR01100">
    <property type="entry name" value="SHIKIMTKNASE"/>
</dbReference>
<dbReference type="InterPro" id="IPR002701">
    <property type="entry name" value="CM_II_prokaryot"/>
</dbReference>
<gene>
    <name evidence="11" type="primary">aroK</name>
    <name evidence="13" type="ORF">WMO66_13510</name>
</gene>
<dbReference type="InterPro" id="IPR036291">
    <property type="entry name" value="NAD(P)-bd_dom_sf"/>
</dbReference>
<keyword evidence="5 11" id="KW-0808">Transferase</keyword>
<dbReference type="RefSeq" id="WP_349136930.1">
    <property type="nucleotide sequence ID" value="NZ_JBBMFF010000269.1"/>
</dbReference>
<dbReference type="SUPFAM" id="SSF48600">
    <property type="entry name" value="Chorismate mutase II"/>
    <property type="match status" value="1"/>
</dbReference>
<dbReference type="HAMAP" id="MF_00109">
    <property type="entry name" value="Shikimate_kinase"/>
    <property type="match status" value="1"/>
</dbReference>
<dbReference type="SUPFAM" id="SSF51735">
    <property type="entry name" value="NAD(P)-binding Rossmann-fold domains"/>
    <property type="match status" value="1"/>
</dbReference>
<comment type="caution">
    <text evidence="11">Lacks conserved residue(s) required for the propagation of feature annotation.</text>
</comment>
<feature type="binding site" evidence="11">
    <location>
        <begin position="351"/>
        <end position="356"/>
    </location>
    <ligand>
        <name>ATP</name>
        <dbReference type="ChEBI" id="CHEBI:30616"/>
    </ligand>
</feature>
<dbReference type="CDD" id="cd00464">
    <property type="entry name" value="SK"/>
    <property type="match status" value="1"/>
</dbReference>
<keyword evidence="4 11" id="KW-0028">Amino-acid biosynthesis</keyword>
<dbReference type="Pfam" id="PF08501">
    <property type="entry name" value="Shikimate_dh_N"/>
    <property type="match status" value="1"/>
</dbReference>
<evidence type="ECO:0000313" key="13">
    <source>
        <dbReference type="EMBL" id="MEQ2512245.1"/>
    </source>
</evidence>
<dbReference type="Gene3D" id="1.20.59.10">
    <property type="entry name" value="Chorismate mutase"/>
    <property type="match status" value="1"/>
</dbReference>
<evidence type="ECO:0000256" key="9">
    <source>
        <dbReference type="ARBA" id="ARBA00023141"/>
    </source>
</evidence>
<keyword evidence="11" id="KW-0479">Metal-binding</keyword>
<dbReference type="InterPro" id="IPR013708">
    <property type="entry name" value="Shikimate_DH-bd_N"/>
</dbReference>
<name>A0ABV1G9Z7_9FIRM</name>
<comment type="subcellular location">
    <subcellularLocation>
        <location evidence="11">Cytoplasm</location>
    </subcellularLocation>
</comment>
<dbReference type="InterPro" id="IPR036979">
    <property type="entry name" value="CM_dom_sf"/>
</dbReference>
<evidence type="ECO:0000259" key="12">
    <source>
        <dbReference type="PROSITE" id="PS51168"/>
    </source>
</evidence>
<dbReference type="PANTHER" id="PTHR21089:SF1">
    <property type="entry name" value="BIFUNCTIONAL 3-DEHYDROQUINATE DEHYDRATASE_SHIKIMATE DEHYDROGENASE, CHLOROPLASTIC"/>
    <property type="match status" value="1"/>
</dbReference>
<keyword evidence="11" id="KW-0963">Cytoplasm</keyword>
<dbReference type="Pfam" id="PF01202">
    <property type="entry name" value="SKI"/>
    <property type="match status" value="1"/>
</dbReference>
<evidence type="ECO:0000256" key="5">
    <source>
        <dbReference type="ARBA" id="ARBA00022679"/>
    </source>
</evidence>
<keyword evidence="6 11" id="KW-0547">Nucleotide-binding</keyword>
<evidence type="ECO:0000256" key="10">
    <source>
        <dbReference type="ARBA" id="ARBA00048567"/>
    </source>
</evidence>
<evidence type="ECO:0000256" key="8">
    <source>
        <dbReference type="ARBA" id="ARBA00022840"/>
    </source>
</evidence>
<evidence type="ECO:0000256" key="6">
    <source>
        <dbReference type="ARBA" id="ARBA00022741"/>
    </source>
</evidence>
<comment type="subunit">
    <text evidence="11">Monomer.</text>
</comment>
<comment type="cofactor">
    <cofactor evidence="11">
        <name>Mg(2+)</name>
        <dbReference type="ChEBI" id="CHEBI:18420"/>
    </cofactor>
    <text evidence="11">Binds 1 Mg(2+) ion per subunit.</text>
</comment>
<comment type="catalytic activity">
    <reaction evidence="10 11">
        <text>shikimate + ATP = 3-phosphoshikimate + ADP + H(+)</text>
        <dbReference type="Rhea" id="RHEA:13121"/>
        <dbReference type="ChEBI" id="CHEBI:15378"/>
        <dbReference type="ChEBI" id="CHEBI:30616"/>
        <dbReference type="ChEBI" id="CHEBI:36208"/>
        <dbReference type="ChEBI" id="CHEBI:145989"/>
        <dbReference type="ChEBI" id="CHEBI:456216"/>
        <dbReference type="EC" id="2.7.1.71"/>
    </reaction>
</comment>
<dbReference type="InterPro" id="IPR031322">
    <property type="entry name" value="Shikimate/glucono_kinase"/>
</dbReference>
<dbReference type="InterPro" id="IPR000623">
    <property type="entry name" value="Shikimate_kinase/TSH1"/>
</dbReference>
<evidence type="ECO:0000256" key="7">
    <source>
        <dbReference type="ARBA" id="ARBA00022777"/>
    </source>
</evidence>
<evidence type="ECO:0000256" key="11">
    <source>
        <dbReference type="HAMAP-Rule" id="MF_00109"/>
    </source>
</evidence>
<comment type="pathway">
    <text evidence="2">Metabolic intermediate biosynthesis; chorismate biosynthesis; chorismate from D-erythrose 4-phosphate and phosphoenolpyruvate: step 4/7.</text>
</comment>
<dbReference type="InterPro" id="IPR022893">
    <property type="entry name" value="Shikimate_DH_fam"/>
</dbReference>
<dbReference type="Pfam" id="PF01817">
    <property type="entry name" value="CM_2"/>
    <property type="match status" value="1"/>
</dbReference>
<keyword evidence="11" id="KW-0460">Magnesium</keyword>
<dbReference type="PROSITE" id="PS01128">
    <property type="entry name" value="SHIKIMATE_KINASE"/>
    <property type="match status" value="1"/>
</dbReference>
<evidence type="ECO:0000256" key="4">
    <source>
        <dbReference type="ARBA" id="ARBA00022605"/>
    </source>
</evidence>
<keyword evidence="8 11" id="KW-0067">ATP-binding</keyword>
<protein>
    <recommendedName>
        <fullName evidence="3 11">Shikimate kinase</fullName>
        <shortName evidence="11">SK</shortName>
        <ecNumber evidence="3 11">2.7.1.71</ecNumber>
    </recommendedName>
</protein>
<dbReference type="InterPro" id="IPR046346">
    <property type="entry name" value="Aminoacid_DH-like_N_sf"/>
</dbReference>
<sequence>MEALNDLRQDIDALDAQLAALYRRRMDVAARIAAVKREQGLPVLQPEREREIRARLAELAAPALQPGMQAWFGALRAASRDWQESSPAPGASLRCGLLGEHLRHSYSPEIHAMLGAYSYDLFEVPPEGLADFLHGAAWDGLNVTIPYKRAVVPFCAALSPMAKQTGSVNTLVRRADGTLYGANTDADGFRLLLERGGGIAPGEKALVLGSGGASQTVQAVLRAQGAEVVVISRRGPVTYDMIEQHADARLVVNATPVGMYPENGISPLDLRRVPQCRCVLDLVYNPARTALLQQADRLGLRAENGLSMLAEQARCAAELFLQRPIDPARTAAVTDTLQKRMRNLILIGMPGAGKTTVGRLLAQRLGRDFFDADEELERRFGCDIPTFFAREGEAAFRAEETALLAELGRRSGCVIATGGGCVTRPENEPLLRQNAAVIWLQRALDRLPVAGRPVSRRTTPEALYAQRAAAYARFSDGTADNNGTPDETVRQILEAWT</sequence>
<feature type="binding site" evidence="11">
    <location>
        <position position="355"/>
    </location>
    <ligand>
        <name>Mg(2+)</name>
        <dbReference type="ChEBI" id="CHEBI:18420"/>
    </ligand>
</feature>
<dbReference type="Gene3D" id="3.40.50.720">
    <property type="entry name" value="NAD(P)-binding Rossmann-like Domain"/>
    <property type="match status" value="1"/>
</dbReference>
<accession>A0ABV1G9Z7</accession>
<dbReference type="SUPFAM" id="SSF53223">
    <property type="entry name" value="Aminoacid dehydrogenase-like, N-terminal domain"/>
    <property type="match status" value="1"/>
</dbReference>
<organism evidence="13 14">
    <name type="scientific">Faecousia intestinalis</name>
    <dbReference type="NCBI Taxonomy" id="3133167"/>
    <lineage>
        <taxon>Bacteria</taxon>
        <taxon>Bacillati</taxon>
        <taxon>Bacillota</taxon>
        <taxon>Clostridia</taxon>
        <taxon>Eubacteriales</taxon>
        <taxon>Oscillospiraceae</taxon>
        <taxon>Faecousia</taxon>
    </lineage>
</organism>
<feature type="binding site" evidence="11">
    <location>
        <position position="373"/>
    </location>
    <ligand>
        <name>substrate</name>
    </ligand>
</feature>
<dbReference type="SUPFAM" id="SSF52540">
    <property type="entry name" value="P-loop containing nucleoside triphosphate hydrolases"/>
    <property type="match status" value="1"/>
</dbReference>
<dbReference type="EMBL" id="JBBMFF010000269">
    <property type="protein sequence ID" value="MEQ2512245.1"/>
    <property type="molecule type" value="Genomic_DNA"/>
</dbReference>
<dbReference type="Gene3D" id="3.40.50.10860">
    <property type="entry name" value="Leucine Dehydrogenase, chain A, domain 1"/>
    <property type="match status" value="1"/>
</dbReference>
<feature type="binding site" evidence="11">
    <location>
        <position position="452"/>
    </location>
    <ligand>
        <name>ATP</name>
        <dbReference type="ChEBI" id="CHEBI:30616"/>
    </ligand>
</feature>
<evidence type="ECO:0000256" key="1">
    <source>
        <dbReference type="ARBA" id="ARBA00004842"/>
    </source>
</evidence>
<dbReference type="PROSITE" id="PS51168">
    <property type="entry name" value="CHORISMATE_MUT_2"/>
    <property type="match status" value="1"/>
</dbReference>
<keyword evidence="9 11" id="KW-0057">Aromatic amino acid biosynthesis</keyword>
<keyword evidence="7 11" id="KW-0418">Kinase</keyword>
<feature type="binding site" evidence="11">
    <location>
        <position position="419"/>
    </location>
    <ligand>
        <name>substrate</name>
    </ligand>
</feature>
<dbReference type="Proteomes" id="UP001491552">
    <property type="component" value="Unassembled WGS sequence"/>
</dbReference>
<feature type="domain" description="Chorismate mutase" evidence="12">
    <location>
        <begin position="1"/>
        <end position="87"/>
    </location>
</feature>